<evidence type="ECO:0000256" key="3">
    <source>
        <dbReference type="ARBA" id="ARBA00022801"/>
    </source>
</evidence>
<feature type="domain" description="NlpC/P60" evidence="6">
    <location>
        <begin position="21"/>
        <end position="165"/>
    </location>
</feature>
<keyword evidence="3" id="KW-0378">Hydrolase</keyword>
<evidence type="ECO:0000256" key="1">
    <source>
        <dbReference type="ARBA" id="ARBA00007074"/>
    </source>
</evidence>
<evidence type="ECO:0000256" key="4">
    <source>
        <dbReference type="ARBA" id="ARBA00022807"/>
    </source>
</evidence>
<keyword evidence="2" id="KW-0645">Protease</keyword>
<sequence>MQYQHLLLLYLSGLMLTLTEGQKTTQIYESAKNKINSTKWSKATTWNGKYRGMWKCNLFVYDVLQEVGATTPKKWGMQILANEWADPNSASVKGTGCYKTVSYSSKQKGDIVAFKRNGSSGHVGIMSTNGNFISALRYKVDSLDVDGFRSGDSFIVSTTVWRYTC</sequence>
<dbReference type="GO" id="GO:0008234">
    <property type="term" value="F:cysteine-type peptidase activity"/>
    <property type="evidence" value="ECO:0007669"/>
    <property type="project" value="UniProtKB-KW"/>
</dbReference>
<evidence type="ECO:0000256" key="5">
    <source>
        <dbReference type="SAM" id="SignalP"/>
    </source>
</evidence>
<dbReference type="Gene3D" id="3.90.1720.10">
    <property type="entry name" value="endopeptidase domain like (from Nostoc punctiforme)"/>
    <property type="match status" value="1"/>
</dbReference>
<dbReference type="Pfam" id="PF05257">
    <property type="entry name" value="CHAP"/>
    <property type="match status" value="1"/>
</dbReference>
<reference evidence="8" key="1">
    <citation type="submission" date="2025-08" db="UniProtKB">
        <authorList>
            <consortium name="RefSeq"/>
        </authorList>
    </citation>
    <scope>IDENTIFICATION</scope>
    <source>
        <tissue evidence="8">Whole sample</tissue>
    </source>
</reference>
<evidence type="ECO:0000313" key="7">
    <source>
        <dbReference type="Proteomes" id="UP000694844"/>
    </source>
</evidence>
<proteinExistence type="inferred from homology"/>
<keyword evidence="5" id="KW-0732">Signal</keyword>
<accession>A0A8B8AZM5</accession>
<dbReference type="InterPro" id="IPR038765">
    <property type="entry name" value="Papain-like_cys_pep_sf"/>
</dbReference>
<dbReference type="RefSeq" id="XP_022296610.1">
    <property type="nucleotide sequence ID" value="XM_022440902.1"/>
</dbReference>
<organism evidence="7 8">
    <name type="scientific">Crassostrea virginica</name>
    <name type="common">Eastern oyster</name>
    <dbReference type="NCBI Taxonomy" id="6565"/>
    <lineage>
        <taxon>Eukaryota</taxon>
        <taxon>Metazoa</taxon>
        <taxon>Spiralia</taxon>
        <taxon>Lophotrochozoa</taxon>
        <taxon>Mollusca</taxon>
        <taxon>Bivalvia</taxon>
        <taxon>Autobranchia</taxon>
        <taxon>Pteriomorphia</taxon>
        <taxon>Ostreida</taxon>
        <taxon>Ostreoidea</taxon>
        <taxon>Ostreidae</taxon>
        <taxon>Crassostrea</taxon>
    </lineage>
</organism>
<dbReference type="InterPro" id="IPR000064">
    <property type="entry name" value="NLP_P60_dom"/>
</dbReference>
<dbReference type="AlphaFoldDB" id="A0A8B8AZM5"/>
<dbReference type="PROSITE" id="PS51935">
    <property type="entry name" value="NLPC_P60"/>
    <property type="match status" value="1"/>
</dbReference>
<dbReference type="InterPro" id="IPR007921">
    <property type="entry name" value="CHAP_dom"/>
</dbReference>
<comment type="similarity">
    <text evidence="1">Belongs to the peptidase C40 family.</text>
</comment>
<gene>
    <name evidence="8" type="primary">LOC111106289</name>
</gene>
<dbReference type="OrthoDB" id="6142777at2759"/>
<feature type="chain" id="PRO_5034280876" evidence="5">
    <location>
        <begin position="22"/>
        <end position="165"/>
    </location>
</feature>
<keyword evidence="4" id="KW-0788">Thiol protease</keyword>
<evidence type="ECO:0000313" key="8">
    <source>
        <dbReference type="RefSeq" id="XP_022296610.1"/>
    </source>
</evidence>
<dbReference type="GeneID" id="111106289"/>
<evidence type="ECO:0000256" key="2">
    <source>
        <dbReference type="ARBA" id="ARBA00022670"/>
    </source>
</evidence>
<dbReference type="KEGG" id="cvn:111106289"/>
<feature type="signal peptide" evidence="5">
    <location>
        <begin position="1"/>
        <end position="21"/>
    </location>
</feature>
<dbReference type="GO" id="GO:0006508">
    <property type="term" value="P:proteolysis"/>
    <property type="evidence" value="ECO:0007669"/>
    <property type="project" value="UniProtKB-KW"/>
</dbReference>
<dbReference type="SUPFAM" id="SSF54001">
    <property type="entry name" value="Cysteine proteinases"/>
    <property type="match status" value="1"/>
</dbReference>
<keyword evidence="7" id="KW-1185">Reference proteome</keyword>
<evidence type="ECO:0000259" key="6">
    <source>
        <dbReference type="PROSITE" id="PS51935"/>
    </source>
</evidence>
<protein>
    <submittedName>
        <fullName evidence="8">Uncharacterized protein LOC111106289</fullName>
    </submittedName>
</protein>
<dbReference type="Proteomes" id="UP000694844">
    <property type="component" value="Chromosome 8"/>
</dbReference>
<name>A0A8B8AZM5_CRAVI</name>